<sequence>MSTEHELNEELGRYGYKLDTSARQDGTYRVTRLDGYAGYAVTFDDVHGVRTFVQRLAESDNLWCIHLDHGNVDVDRATGEVTPRDGGPLFNLHDLHPDEWSGASEEAPRALSSAALMTAHQICIKSKSRPPYGGLWFKRV</sequence>
<dbReference type="AlphaFoldDB" id="A0A7I7YNQ4"/>
<name>A0A7I7YNQ4_9MYCO</name>
<keyword evidence="2" id="KW-1185">Reference proteome</keyword>
<reference evidence="1 2" key="1">
    <citation type="journal article" date="2019" name="Emerg. Microbes Infect.">
        <title>Comprehensive subspecies identification of 175 nontuberculous mycobacteria species based on 7547 genomic profiles.</title>
        <authorList>
            <person name="Matsumoto Y."/>
            <person name="Kinjo T."/>
            <person name="Motooka D."/>
            <person name="Nabeya D."/>
            <person name="Jung N."/>
            <person name="Uechi K."/>
            <person name="Horii T."/>
            <person name="Iida T."/>
            <person name="Fujita J."/>
            <person name="Nakamura S."/>
        </authorList>
    </citation>
    <scope>NUCLEOTIDE SEQUENCE [LARGE SCALE GENOMIC DNA]</scope>
    <source>
        <strain evidence="1 2">JCM 14742</strain>
    </source>
</reference>
<evidence type="ECO:0000313" key="2">
    <source>
        <dbReference type="Proteomes" id="UP000467105"/>
    </source>
</evidence>
<dbReference type="RefSeq" id="WP_085271287.1">
    <property type="nucleotide sequence ID" value="NZ_AP022614.1"/>
</dbReference>
<gene>
    <name evidence="1" type="ORF">MPRM_07670</name>
</gene>
<organism evidence="1 2">
    <name type="scientific">Mycobacterium parmense</name>
    <dbReference type="NCBI Taxonomy" id="185642"/>
    <lineage>
        <taxon>Bacteria</taxon>
        <taxon>Bacillati</taxon>
        <taxon>Actinomycetota</taxon>
        <taxon>Actinomycetes</taxon>
        <taxon>Mycobacteriales</taxon>
        <taxon>Mycobacteriaceae</taxon>
        <taxon>Mycobacterium</taxon>
        <taxon>Mycobacterium simiae complex</taxon>
    </lineage>
</organism>
<protein>
    <submittedName>
        <fullName evidence="1">Uncharacterized protein</fullName>
    </submittedName>
</protein>
<accession>A0A7I7YNQ4</accession>
<evidence type="ECO:0000313" key="1">
    <source>
        <dbReference type="EMBL" id="BBZ43486.1"/>
    </source>
</evidence>
<dbReference type="Proteomes" id="UP000467105">
    <property type="component" value="Chromosome"/>
</dbReference>
<dbReference type="EMBL" id="AP022614">
    <property type="protein sequence ID" value="BBZ43486.1"/>
    <property type="molecule type" value="Genomic_DNA"/>
</dbReference>
<dbReference type="OrthoDB" id="4717039at2"/>
<proteinExistence type="predicted"/>